<keyword evidence="2" id="KW-1133">Transmembrane helix</keyword>
<keyword evidence="4" id="KW-1185">Reference proteome</keyword>
<organism evidence="3 4">
    <name type="scientific">Protea cynaroides</name>
    <dbReference type="NCBI Taxonomy" id="273540"/>
    <lineage>
        <taxon>Eukaryota</taxon>
        <taxon>Viridiplantae</taxon>
        <taxon>Streptophyta</taxon>
        <taxon>Embryophyta</taxon>
        <taxon>Tracheophyta</taxon>
        <taxon>Spermatophyta</taxon>
        <taxon>Magnoliopsida</taxon>
        <taxon>Proteales</taxon>
        <taxon>Proteaceae</taxon>
        <taxon>Protea</taxon>
    </lineage>
</organism>
<dbReference type="EMBL" id="JAMYWD010000004">
    <property type="protein sequence ID" value="KAJ4973703.1"/>
    <property type="molecule type" value="Genomic_DNA"/>
</dbReference>
<protein>
    <recommendedName>
        <fullName evidence="5">Cationic amino acid transporter</fullName>
    </recommendedName>
</protein>
<dbReference type="GO" id="GO:0005886">
    <property type="term" value="C:plasma membrane"/>
    <property type="evidence" value="ECO:0007669"/>
    <property type="project" value="TreeGrafter"/>
</dbReference>
<evidence type="ECO:0000313" key="4">
    <source>
        <dbReference type="Proteomes" id="UP001141806"/>
    </source>
</evidence>
<accession>A0A9Q0KNA0</accession>
<dbReference type="GO" id="GO:0015189">
    <property type="term" value="F:L-lysine transmembrane transporter activity"/>
    <property type="evidence" value="ECO:0007669"/>
    <property type="project" value="TreeGrafter"/>
</dbReference>
<sequence>MQRERKGGRRGGFKLSSSSEKLGFCFINFLWIYLKFLKKIERTTHGSQSSDEHLVSVIVWFVLTRSLEIIEMTEVKTQSEHEMKKNLSWWDLIWLGIGSVIGAGIFVLTGLEANFVAGPAVVLSYVVSGISAMLSVLCYTEFTVEIPVASNISLLA</sequence>
<proteinExistence type="inferred from homology"/>
<dbReference type="Gene3D" id="1.20.1740.10">
    <property type="entry name" value="Amino acid/polyamine transporter I"/>
    <property type="match status" value="1"/>
</dbReference>
<comment type="similarity">
    <text evidence="1">Belongs to the amino acid-polyamine-organocation (APC) superfamily. Cationic amino acid transporter (CAT) (TC 2.A.3.3) family.</text>
</comment>
<name>A0A9Q0KNA0_9MAGN</name>
<dbReference type="GO" id="GO:0005313">
    <property type="term" value="F:L-glutamate transmembrane transporter activity"/>
    <property type="evidence" value="ECO:0007669"/>
    <property type="project" value="TreeGrafter"/>
</dbReference>
<evidence type="ECO:0000256" key="1">
    <source>
        <dbReference type="ARBA" id="ARBA00008572"/>
    </source>
</evidence>
<dbReference type="PANTHER" id="PTHR43243:SF1">
    <property type="entry name" value="CATIONIC AMINO ACID TRANSPORTER 1"/>
    <property type="match status" value="1"/>
</dbReference>
<keyword evidence="2" id="KW-0812">Transmembrane</keyword>
<feature type="transmembrane region" description="Helical" evidence="2">
    <location>
        <begin position="117"/>
        <end position="139"/>
    </location>
</feature>
<reference evidence="3" key="1">
    <citation type="journal article" date="2023" name="Plant J.">
        <title>The genome of the king protea, Protea cynaroides.</title>
        <authorList>
            <person name="Chang J."/>
            <person name="Duong T.A."/>
            <person name="Schoeman C."/>
            <person name="Ma X."/>
            <person name="Roodt D."/>
            <person name="Barker N."/>
            <person name="Li Z."/>
            <person name="Van de Peer Y."/>
            <person name="Mizrachi E."/>
        </authorList>
    </citation>
    <scope>NUCLEOTIDE SEQUENCE</scope>
    <source>
        <tissue evidence="3">Young leaves</tissue>
    </source>
</reference>
<dbReference type="OrthoDB" id="3900342at2759"/>
<dbReference type="AlphaFoldDB" id="A0A9Q0KNA0"/>
<gene>
    <name evidence="3" type="ORF">NE237_006877</name>
</gene>
<dbReference type="Proteomes" id="UP001141806">
    <property type="component" value="Unassembled WGS sequence"/>
</dbReference>
<comment type="caution">
    <text evidence="3">The sequence shown here is derived from an EMBL/GenBank/DDBJ whole genome shotgun (WGS) entry which is preliminary data.</text>
</comment>
<evidence type="ECO:0000313" key="3">
    <source>
        <dbReference type="EMBL" id="KAJ4973703.1"/>
    </source>
</evidence>
<evidence type="ECO:0000256" key="2">
    <source>
        <dbReference type="SAM" id="Phobius"/>
    </source>
</evidence>
<dbReference type="PANTHER" id="PTHR43243">
    <property type="entry name" value="INNER MEMBRANE TRANSPORTER YGJI-RELATED"/>
    <property type="match status" value="1"/>
</dbReference>
<feature type="transmembrane region" description="Helical" evidence="2">
    <location>
        <begin position="92"/>
        <end position="111"/>
    </location>
</feature>
<evidence type="ECO:0008006" key="5">
    <source>
        <dbReference type="Google" id="ProtNLM"/>
    </source>
</evidence>
<keyword evidence="2" id="KW-0472">Membrane</keyword>